<protein>
    <submittedName>
        <fullName evidence="1">Uncharacterized protein</fullName>
    </submittedName>
</protein>
<keyword evidence="2" id="KW-1185">Reference proteome</keyword>
<sequence length="114" mass="12777">MNLLVKSATGVNSRFLQIQKFHWITKHLSSAEFLEITPLSQNNRLGATPARAEVLGIKRITNPSTDGDYQQILNQGIGGQHLGPITYIEAQINKTTLNLAWQLQLAQASYLHYF</sequence>
<organism evidence="1 2">
    <name type="scientific">Desulfomicrobium macestii</name>
    <dbReference type="NCBI Taxonomy" id="90731"/>
    <lineage>
        <taxon>Bacteria</taxon>
        <taxon>Pseudomonadati</taxon>
        <taxon>Thermodesulfobacteriota</taxon>
        <taxon>Desulfovibrionia</taxon>
        <taxon>Desulfovibrionales</taxon>
        <taxon>Desulfomicrobiaceae</taxon>
        <taxon>Desulfomicrobium</taxon>
    </lineage>
</organism>
<gene>
    <name evidence="1" type="ORF">H4684_003971</name>
</gene>
<accession>A0ABR9H981</accession>
<dbReference type="Proteomes" id="UP000639010">
    <property type="component" value="Unassembled WGS sequence"/>
</dbReference>
<comment type="caution">
    <text evidence="1">The sequence shown here is derived from an EMBL/GenBank/DDBJ whole genome shotgun (WGS) entry which is preliminary data.</text>
</comment>
<dbReference type="RefSeq" id="WP_192625033.1">
    <property type="nucleotide sequence ID" value="NZ_JADBGG010000054.1"/>
</dbReference>
<reference evidence="1 2" key="1">
    <citation type="submission" date="2020-10" db="EMBL/GenBank/DDBJ databases">
        <title>Genomic Encyclopedia of Type Strains, Phase IV (KMG-IV): sequencing the most valuable type-strain genomes for metagenomic binning, comparative biology and taxonomic classification.</title>
        <authorList>
            <person name="Goeker M."/>
        </authorList>
    </citation>
    <scope>NUCLEOTIDE SEQUENCE [LARGE SCALE GENOMIC DNA]</scope>
    <source>
        <strain evidence="1 2">DSM 4194</strain>
    </source>
</reference>
<name>A0ABR9H981_9BACT</name>
<evidence type="ECO:0000313" key="2">
    <source>
        <dbReference type="Proteomes" id="UP000639010"/>
    </source>
</evidence>
<dbReference type="EMBL" id="JADBGG010000054">
    <property type="protein sequence ID" value="MBE1427279.1"/>
    <property type="molecule type" value="Genomic_DNA"/>
</dbReference>
<proteinExistence type="predicted"/>
<evidence type="ECO:0000313" key="1">
    <source>
        <dbReference type="EMBL" id="MBE1427279.1"/>
    </source>
</evidence>